<accession>A0AAW0UT83</accession>
<evidence type="ECO:0000313" key="2">
    <source>
        <dbReference type="Proteomes" id="UP001487740"/>
    </source>
</evidence>
<reference evidence="1 2" key="1">
    <citation type="submission" date="2023-03" db="EMBL/GenBank/DDBJ databases">
        <title>High-quality genome of Scylla paramamosain provides insights in environmental adaptation.</title>
        <authorList>
            <person name="Zhang L."/>
        </authorList>
    </citation>
    <scope>NUCLEOTIDE SEQUENCE [LARGE SCALE GENOMIC DNA]</scope>
    <source>
        <strain evidence="1">LZ_2023a</strain>
        <tissue evidence="1">Muscle</tissue>
    </source>
</reference>
<sequence length="135" mass="14803">MPTPSPFTTPTLHRSSQGTITRAAGGMGVRGYGCDHHDQEGIASRPGRPNKTRWQSAWPVCMATSSYTRCSCFSSSSCVPHHLGLLVHVDEQRPTAPSVGPHLCTLAYLAPLMKDTKQRYIKKFTFWAEESLAGL</sequence>
<proteinExistence type="predicted"/>
<comment type="caution">
    <text evidence="1">The sequence shown here is derived from an EMBL/GenBank/DDBJ whole genome shotgun (WGS) entry which is preliminary data.</text>
</comment>
<protein>
    <submittedName>
        <fullName evidence="1">Uncharacterized protein</fullName>
    </submittedName>
</protein>
<dbReference type="EMBL" id="JARAKH010000006">
    <property type="protein sequence ID" value="KAK8403240.1"/>
    <property type="molecule type" value="Genomic_DNA"/>
</dbReference>
<organism evidence="1 2">
    <name type="scientific">Scylla paramamosain</name>
    <name type="common">Mud crab</name>
    <dbReference type="NCBI Taxonomy" id="85552"/>
    <lineage>
        <taxon>Eukaryota</taxon>
        <taxon>Metazoa</taxon>
        <taxon>Ecdysozoa</taxon>
        <taxon>Arthropoda</taxon>
        <taxon>Crustacea</taxon>
        <taxon>Multicrustacea</taxon>
        <taxon>Malacostraca</taxon>
        <taxon>Eumalacostraca</taxon>
        <taxon>Eucarida</taxon>
        <taxon>Decapoda</taxon>
        <taxon>Pleocyemata</taxon>
        <taxon>Brachyura</taxon>
        <taxon>Eubrachyura</taxon>
        <taxon>Portunoidea</taxon>
        <taxon>Portunidae</taxon>
        <taxon>Portuninae</taxon>
        <taxon>Scylla</taxon>
    </lineage>
</organism>
<name>A0AAW0UT83_SCYPA</name>
<evidence type="ECO:0000313" key="1">
    <source>
        <dbReference type="EMBL" id="KAK8403240.1"/>
    </source>
</evidence>
<dbReference type="AlphaFoldDB" id="A0AAW0UT83"/>
<keyword evidence="2" id="KW-1185">Reference proteome</keyword>
<gene>
    <name evidence="1" type="ORF">O3P69_000402</name>
</gene>
<dbReference type="Proteomes" id="UP001487740">
    <property type="component" value="Unassembled WGS sequence"/>
</dbReference>